<reference evidence="2 3" key="1">
    <citation type="journal article" date="2016" name="Nat. Commun.">
        <title>Thousands of microbial genomes shed light on interconnected biogeochemical processes in an aquifer system.</title>
        <authorList>
            <person name="Anantharaman K."/>
            <person name="Brown C.T."/>
            <person name="Hug L.A."/>
            <person name="Sharon I."/>
            <person name="Castelle C.J."/>
            <person name="Probst A.J."/>
            <person name="Thomas B.C."/>
            <person name="Singh A."/>
            <person name="Wilkins M.J."/>
            <person name="Karaoz U."/>
            <person name="Brodie E.L."/>
            <person name="Williams K.H."/>
            <person name="Hubbard S.S."/>
            <person name="Banfield J.F."/>
        </authorList>
    </citation>
    <scope>NUCLEOTIDE SEQUENCE [LARGE SCALE GENOMIC DNA]</scope>
</reference>
<dbReference type="AlphaFoldDB" id="A0A1G1VKX5"/>
<feature type="transmembrane region" description="Helical" evidence="1">
    <location>
        <begin position="31"/>
        <end position="51"/>
    </location>
</feature>
<comment type="caution">
    <text evidence="2">The sequence shown here is derived from an EMBL/GenBank/DDBJ whole genome shotgun (WGS) entry which is preliminary data.</text>
</comment>
<evidence type="ECO:0000256" key="1">
    <source>
        <dbReference type="SAM" id="Phobius"/>
    </source>
</evidence>
<proteinExistence type="predicted"/>
<protein>
    <submittedName>
        <fullName evidence="2">Uncharacterized protein</fullName>
    </submittedName>
</protein>
<dbReference type="Proteomes" id="UP000179069">
    <property type="component" value="Unassembled WGS sequence"/>
</dbReference>
<dbReference type="InterPro" id="IPR046031">
    <property type="entry name" value="DUF5989"/>
</dbReference>
<keyword evidence="1" id="KW-0812">Transmembrane</keyword>
<organism evidence="2 3">
    <name type="scientific">Candidatus Chisholmbacteria bacterium RIFCSPHIGHO2_01_FULL_49_18</name>
    <dbReference type="NCBI Taxonomy" id="1797590"/>
    <lineage>
        <taxon>Bacteria</taxon>
        <taxon>Candidatus Chisholmiibacteriota</taxon>
    </lineage>
</organism>
<dbReference type="EMBL" id="MHCI01000020">
    <property type="protein sequence ID" value="OGY16055.1"/>
    <property type="molecule type" value="Genomic_DNA"/>
</dbReference>
<keyword evidence="1" id="KW-1133">Transmembrane helix</keyword>
<evidence type="ECO:0000313" key="3">
    <source>
        <dbReference type="Proteomes" id="UP000179069"/>
    </source>
</evidence>
<gene>
    <name evidence="2" type="ORF">A2785_02700</name>
</gene>
<keyword evidence="1" id="KW-0472">Membrane</keyword>
<dbReference type="Pfam" id="PF19451">
    <property type="entry name" value="DUF5989"/>
    <property type="match status" value="1"/>
</dbReference>
<evidence type="ECO:0000313" key="2">
    <source>
        <dbReference type="EMBL" id="OGY16055.1"/>
    </source>
</evidence>
<name>A0A1G1VKX5_9BACT</name>
<accession>A0A1G1VKX5</accession>
<sequence>MKDNIDREVKHLWQRAGIVAEFFQFLWEAKLWWMAPMVILLLLLGLLILFAETSPVAPFVYTLF</sequence>